<reference evidence="2" key="2">
    <citation type="submission" date="2020-09" db="EMBL/GenBank/DDBJ databases">
        <authorList>
            <person name="Sun Q."/>
            <person name="Kim S."/>
        </authorList>
    </citation>
    <scope>NUCLEOTIDE SEQUENCE</scope>
    <source>
        <strain evidence="2">KCTC 22169</strain>
    </source>
</reference>
<keyword evidence="1" id="KW-0812">Transmembrane</keyword>
<accession>A0A918NBG3</accession>
<name>A0A918NBG3_9GAMM</name>
<organism evidence="2 3">
    <name type="scientific">Saccharospirillum salsuginis</name>
    <dbReference type="NCBI Taxonomy" id="418750"/>
    <lineage>
        <taxon>Bacteria</taxon>
        <taxon>Pseudomonadati</taxon>
        <taxon>Pseudomonadota</taxon>
        <taxon>Gammaproteobacteria</taxon>
        <taxon>Oceanospirillales</taxon>
        <taxon>Saccharospirillaceae</taxon>
        <taxon>Saccharospirillum</taxon>
    </lineage>
</organism>
<dbReference type="AlphaFoldDB" id="A0A918NBG3"/>
<reference evidence="2" key="1">
    <citation type="journal article" date="2014" name="Int. J. Syst. Evol. Microbiol.">
        <title>Complete genome sequence of Corynebacterium casei LMG S-19264T (=DSM 44701T), isolated from a smear-ripened cheese.</title>
        <authorList>
            <consortium name="US DOE Joint Genome Institute (JGI-PGF)"/>
            <person name="Walter F."/>
            <person name="Albersmeier A."/>
            <person name="Kalinowski J."/>
            <person name="Ruckert C."/>
        </authorList>
    </citation>
    <scope>NUCLEOTIDE SEQUENCE</scope>
    <source>
        <strain evidence="2">KCTC 22169</strain>
    </source>
</reference>
<dbReference type="RefSeq" id="WP_189609592.1">
    <property type="nucleotide sequence ID" value="NZ_BMXR01000006.1"/>
</dbReference>
<proteinExistence type="predicted"/>
<comment type="caution">
    <text evidence="2">The sequence shown here is derived from an EMBL/GenBank/DDBJ whole genome shotgun (WGS) entry which is preliminary data.</text>
</comment>
<feature type="transmembrane region" description="Helical" evidence="1">
    <location>
        <begin position="102"/>
        <end position="122"/>
    </location>
</feature>
<evidence type="ECO:0000256" key="1">
    <source>
        <dbReference type="SAM" id="Phobius"/>
    </source>
</evidence>
<dbReference type="EMBL" id="BMXR01000006">
    <property type="protein sequence ID" value="GGX58227.1"/>
    <property type="molecule type" value="Genomic_DNA"/>
</dbReference>
<keyword evidence="1" id="KW-0472">Membrane</keyword>
<dbReference type="Proteomes" id="UP000626148">
    <property type="component" value="Unassembled WGS sequence"/>
</dbReference>
<evidence type="ECO:0000313" key="2">
    <source>
        <dbReference type="EMBL" id="GGX58227.1"/>
    </source>
</evidence>
<sequence>MTFKLIFKGELKEGKDQADVVESLSKLLKKSPRLIEQKLFSGKPVPIRRVGTREQARRYVAAFEKAGAVLHIAAEPEFDAESPSQTVPDSGDDPRSRLGLKVTAWVFILLLFVAGGAAWWSYPIWSFDEDTEYRNRTAAALASEDLVALASVDVKRATALEERLFGAPDSDALLSDAQGLWSTLARFGLDARRDVSDVLLGLYTSQAEPNVALVILGDFDTQSVRAWLNERFEVERVDESTRTVYFSWLNQHTCEPSPLQAMRLEPSRLVMTSAERLPDLTRRLDTNATAASALGDWRARADTSLATVAVFGPKRMGNTLPGLPGMLMAGAGEAAAPARSIILSAAPTLLPPGLSVDATLFSDNPDFLQQTYESAKTALASVRASATKEWPDLADLFDRISLDQAPGEVSGVMRFDSDFDDEIRNLVAASAGRMFGVASRPGQAVPEERIEDNPTIFEPASRSDLQAFSGFSDNDASMAWTDGPFGLAVSKLTLNEEGQLRVHIEAEGRGLPNLASRSELVSLTLHGVTDANGESLLEPGRCKPGRPLETMTLNRVSEGFGFKDGESVQYPTVTGEKTVPLAEGVTAEQVASIRGLIEYRMPTQVQRFVVQTPLLGRVVETDNVRLHFSESNASTLSYQLSGETHRLLAVRGLNEAGEVLSESSSSWGDNWFGGGKNASISIQGEANQVEVFIATELETVTFPFNLASAYPSMTSDFNTAPPTISPVEANVFERTVEASPPTVEYAFNEPEQEVTTGPGRLAIQRLDVSDFQGLYAQMQLYVPNTLPVAHQLAGAVVTFNTARLPDGRTRALNASTPVALGPDGGYWNNGEFVPDPERPWWRGDATLQLSEYEGEKPTSILGQIRFQAPLAIATEALPTQPGSRWSDGKMAVEVREWRTGEIGLHIDGQTDRLLSVQAFDAVGERVDNDVSLSNGFGEPVLWVKVADRPDRLQLLLAEQRAERSYPFELTLD</sequence>
<keyword evidence="3" id="KW-1185">Reference proteome</keyword>
<keyword evidence="1" id="KW-1133">Transmembrane helix</keyword>
<evidence type="ECO:0000313" key="3">
    <source>
        <dbReference type="Proteomes" id="UP000626148"/>
    </source>
</evidence>
<protein>
    <submittedName>
        <fullName evidence="2">Uncharacterized protein</fullName>
    </submittedName>
</protein>
<gene>
    <name evidence="2" type="ORF">GCM10007392_27510</name>
</gene>